<evidence type="ECO:0000313" key="4">
    <source>
        <dbReference type="Proteomes" id="UP001526147"/>
    </source>
</evidence>
<gene>
    <name evidence="3" type="ORF">OIH86_08550</name>
</gene>
<dbReference type="RefSeq" id="WP_078432096.1">
    <property type="nucleotide sequence ID" value="NZ_JAOYEY010000033.1"/>
</dbReference>
<dbReference type="Proteomes" id="UP001526147">
    <property type="component" value="Unassembled WGS sequence"/>
</dbReference>
<name>A0ABT3DGA4_9BACI</name>
<dbReference type="EMBL" id="JAOYEY010000033">
    <property type="protein sequence ID" value="MCV9885702.1"/>
    <property type="molecule type" value="Genomic_DNA"/>
</dbReference>
<dbReference type="SUPFAM" id="SSF109854">
    <property type="entry name" value="DinB/YfiT-like putative metalloenzymes"/>
    <property type="match status" value="1"/>
</dbReference>
<comment type="similarity">
    <text evidence="1">Belongs to the DinB family.</text>
</comment>
<evidence type="ECO:0000256" key="2">
    <source>
        <dbReference type="ARBA" id="ARBA00022723"/>
    </source>
</evidence>
<dbReference type="Gene3D" id="1.20.120.450">
    <property type="entry name" value="dinb family like domain"/>
    <property type="match status" value="1"/>
</dbReference>
<organism evidence="3 4">
    <name type="scientific">Metabacillus halosaccharovorans</name>
    <dbReference type="NCBI Taxonomy" id="930124"/>
    <lineage>
        <taxon>Bacteria</taxon>
        <taxon>Bacillati</taxon>
        <taxon>Bacillota</taxon>
        <taxon>Bacilli</taxon>
        <taxon>Bacillales</taxon>
        <taxon>Bacillaceae</taxon>
        <taxon>Metabacillus</taxon>
    </lineage>
</organism>
<accession>A0ABT3DGA4</accession>
<dbReference type="InterPro" id="IPR007837">
    <property type="entry name" value="DinB"/>
</dbReference>
<proteinExistence type="inferred from homology"/>
<keyword evidence="4" id="KW-1185">Reference proteome</keyword>
<dbReference type="Pfam" id="PF05163">
    <property type="entry name" value="DinB"/>
    <property type="match status" value="1"/>
</dbReference>
<reference evidence="3 4" key="1">
    <citation type="submission" date="2022-10" db="EMBL/GenBank/DDBJ databases">
        <title>Draft genome assembly of moderately radiation resistant bacterium Metabacillus halosaccharovorans.</title>
        <authorList>
            <person name="Pal S."/>
            <person name="Gopinathan A."/>
        </authorList>
    </citation>
    <scope>NUCLEOTIDE SEQUENCE [LARGE SCALE GENOMIC DNA]</scope>
    <source>
        <strain evidence="3 4">VITHBRA001</strain>
    </source>
</reference>
<keyword evidence="2" id="KW-0479">Metal-binding</keyword>
<dbReference type="InterPro" id="IPR034660">
    <property type="entry name" value="DinB/YfiT-like"/>
</dbReference>
<comment type="caution">
    <text evidence="3">The sequence shown here is derived from an EMBL/GenBank/DDBJ whole genome shotgun (WGS) entry which is preliminary data.</text>
</comment>
<protein>
    <submittedName>
        <fullName evidence="3">DinB family protein</fullName>
    </submittedName>
</protein>
<evidence type="ECO:0000256" key="1">
    <source>
        <dbReference type="ARBA" id="ARBA00008635"/>
    </source>
</evidence>
<evidence type="ECO:0000313" key="3">
    <source>
        <dbReference type="EMBL" id="MCV9885702.1"/>
    </source>
</evidence>
<sequence length="152" mass="17122">MARINELVSGWMRHRKVLHELLDTFEDQHLSYKPWEEAMSLSGLVLHISGAMEMFADTVKNGEFTPPTGPSKIETISELKALVENQTNQTKSKLELLTEDQLAAIVEFAGMKMPGLVLLESGKDHEIHHKGQLFTYARLLGVESLPFFVSRS</sequence>